<dbReference type="EMBL" id="ML770182">
    <property type="protein sequence ID" value="KAE9384261.1"/>
    <property type="molecule type" value="Genomic_DNA"/>
</dbReference>
<protein>
    <submittedName>
        <fullName evidence="3">Uncharacterized protein</fullName>
    </submittedName>
</protein>
<keyword evidence="2" id="KW-0472">Membrane</keyword>
<evidence type="ECO:0000313" key="4">
    <source>
        <dbReference type="Proteomes" id="UP000799118"/>
    </source>
</evidence>
<sequence>MSDSPNCAPLPSYEKATNDTDIEQQAVVESASDKSDPAEINWSGLDPNYFFYITSALFQCLLLFIMGPFAEAPGPAESHPSSASAATMANSTSSVNATAPMNTTISDSFEDHVEGGLEFKAKRALLAAIFGLDFLTALLATMYGYLAIFYVRQVQAQQSQVNRPANVPP</sequence>
<dbReference type="Proteomes" id="UP000799118">
    <property type="component" value="Unassembled WGS sequence"/>
</dbReference>
<feature type="transmembrane region" description="Helical" evidence="2">
    <location>
        <begin position="124"/>
        <end position="151"/>
    </location>
</feature>
<organism evidence="3 4">
    <name type="scientific">Gymnopus androsaceus JB14</name>
    <dbReference type="NCBI Taxonomy" id="1447944"/>
    <lineage>
        <taxon>Eukaryota</taxon>
        <taxon>Fungi</taxon>
        <taxon>Dikarya</taxon>
        <taxon>Basidiomycota</taxon>
        <taxon>Agaricomycotina</taxon>
        <taxon>Agaricomycetes</taxon>
        <taxon>Agaricomycetidae</taxon>
        <taxon>Agaricales</taxon>
        <taxon>Marasmiineae</taxon>
        <taxon>Omphalotaceae</taxon>
        <taxon>Gymnopus</taxon>
    </lineage>
</organism>
<name>A0A6A4GFP2_9AGAR</name>
<evidence type="ECO:0000313" key="3">
    <source>
        <dbReference type="EMBL" id="KAE9384261.1"/>
    </source>
</evidence>
<keyword evidence="4" id="KW-1185">Reference proteome</keyword>
<keyword evidence="2" id="KW-1133">Transmembrane helix</keyword>
<feature type="region of interest" description="Disordered" evidence="1">
    <location>
        <begin position="1"/>
        <end position="21"/>
    </location>
</feature>
<dbReference type="AlphaFoldDB" id="A0A6A4GFP2"/>
<feature type="transmembrane region" description="Helical" evidence="2">
    <location>
        <begin position="49"/>
        <end position="70"/>
    </location>
</feature>
<gene>
    <name evidence="3" type="ORF">BT96DRAFT_950679</name>
</gene>
<evidence type="ECO:0000256" key="1">
    <source>
        <dbReference type="SAM" id="MobiDB-lite"/>
    </source>
</evidence>
<evidence type="ECO:0000256" key="2">
    <source>
        <dbReference type="SAM" id="Phobius"/>
    </source>
</evidence>
<accession>A0A6A4GFP2</accession>
<proteinExistence type="predicted"/>
<keyword evidence="2" id="KW-0812">Transmembrane</keyword>
<reference evidence="3" key="1">
    <citation type="journal article" date="2019" name="Environ. Microbiol.">
        <title>Fungal ecological strategies reflected in gene transcription - a case study of two litter decomposers.</title>
        <authorList>
            <person name="Barbi F."/>
            <person name="Kohler A."/>
            <person name="Barry K."/>
            <person name="Baskaran P."/>
            <person name="Daum C."/>
            <person name="Fauchery L."/>
            <person name="Ihrmark K."/>
            <person name="Kuo A."/>
            <person name="LaButti K."/>
            <person name="Lipzen A."/>
            <person name="Morin E."/>
            <person name="Grigoriev I.V."/>
            <person name="Henrissat B."/>
            <person name="Lindahl B."/>
            <person name="Martin F."/>
        </authorList>
    </citation>
    <scope>NUCLEOTIDE SEQUENCE</scope>
    <source>
        <strain evidence="3">JB14</strain>
    </source>
</reference>